<organism evidence="14 17">
    <name type="scientific">Bacteroides uniformis</name>
    <dbReference type="NCBI Taxonomy" id="820"/>
    <lineage>
        <taxon>Bacteria</taxon>
        <taxon>Pseudomonadati</taxon>
        <taxon>Bacteroidota</taxon>
        <taxon>Bacteroidia</taxon>
        <taxon>Bacteroidales</taxon>
        <taxon>Bacteroidaceae</taxon>
        <taxon>Bacteroides</taxon>
    </lineage>
</organism>
<comment type="subcellular location">
    <subcellularLocation>
        <location evidence="12">Cytoplasm</location>
    </subcellularLocation>
</comment>
<feature type="binding site" evidence="12">
    <location>
        <position position="287"/>
    </location>
    <ligand>
        <name>K(+)</name>
        <dbReference type="ChEBI" id="CHEBI:29103"/>
    </ligand>
</feature>
<evidence type="ECO:0000313" key="15">
    <source>
        <dbReference type="EMBL" id="CUP81373.1"/>
    </source>
</evidence>
<keyword evidence="4 12" id="KW-0808">Transferase</keyword>
<feature type="binding site" evidence="12">
    <location>
        <begin position="222"/>
        <end position="227"/>
    </location>
    <ligand>
        <name>ATP</name>
        <dbReference type="ChEBI" id="CHEBI:30616"/>
    </ligand>
</feature>
<dbReference type="GO" id="GO:0019303">
    <property type="term" value="P:D-ribose catabolic process"/>
    <property type="evidence" value="ECO:0007669"/>
    <property type="project" value="UniProtKB-UniRule"/>
</dbReference>
<evidence type="ECO:0000256" key="5">
    <source>
        <dbReference type="ARBA" id="ARBA00022723"/>
    </source>
</evidence>
<dbReference type="UniPathway" id="UPA00916">
    <property type="reaction ID" value="UER00889"/>
</dbReference>
<dbReference type="CDD" id="cd01174">
    <property type="entry name" value="ribokinase"/>
    <property type="match status" value="1"/>
</dbReference>
<keyword evidence="7 12" id="KW-0418">Kinase</keyword>
<evidence type="ECO:0000313" key="14">
    <source>
        <dbReference type="EMBL" id="CUP69520.1"/>
    </source>
</evidence>
<accession>A0A174EIF5</accession>
<evidence type="ECO:0000256" key="2">
    <source>
        <dbReference type="ARBA" id="ARBA00012035"/>
    </source>
</evidence>
<dbReference type="PANTHER" id="PTHR10584">
    <property type="entry name" value="SUGAR KINASE"/>
    <property type="match status" value="1"/>
</dbReference>
<dbReference type="NCBIfam" id="TIGR02152">
    <property type="entry name" value="D_ribokin_bact"/>
    <property type="match status" value="1"/>
</dbReference>
<evidence type="ECO:0000256" key="11">
    <source>
        <dbReference type="ARBA" id="ARBA00023277"/>
    </source>
</evidence>
<evidence type="ECO:0000256" key="8">
    <source>
        <dbReference type="ARBA" id="ARBA00022840"/>
    </source>
</evidence>
<evidence type="ECO:0000256" key="1">
    <source>
        <dbReference type="ARBA" id="ARBA00005380"/>
    </source>
</evidence>
<comment type="pathway">
    <text evidence="12">Carbohydrate metabolism; D-ribose degradation; D-ribose 5-phosphate from beta-D-ribopyranose: step 2/2.</text>
</comment>
<dbReference type="EMBL" id="CZBF01000002">
    <property type="protein sequence ID" value="CUP69520.1"/>
    <property type="molecule type" value="Genomic_DNA"/>
</dbReference>
<dbReference type="InterPro" id="IPR011877">
    <property type="entry name" value="Ribokinase"/>
</dbReference>
<dbReference type="RefSeq" id="WP_034526000.1">
    <property type="nucleotide sequence ID" value="NZ_BAABXG010000001.1"/>
</dbReference>
<feature type="binding site" evidence="12">
    <location>
        <position position="143"/>
    </location>
    <ligand>
        <name>substrate</name>
    </ligand>
</feature>
<gene>
    <name evidence="14" type="primary">rbsK_1</name>
    <name evidence="12" type="synonym">rbsK</name>
    <name evidence="15" type="ORF">ERS852510_02398</name>
    <name evidence="14" type="ORF">ERS852554_01515</name>
</gene>
<dbReference type="EC" id="2.7.1.15" evidence="2 12"/>
<feature type="domain" description="Carbohydrate kinase PfkB" evidence="13">
    <location>
        <begin position="5"/>
        <end position="295"/>
    </location>
</feature>
<dbReference type="Pfam" id="PF00294">
    <property type="entry name" value="PfkB"/>
    <property type="match status" value="1"/>
</dbReference>
<evidence type="ECO:0000256" key="4">
    <source>
        <dbReference type="ARBA" id="ARBA00022679"/>
    </source>
</evidence>
<evidence type="ECO:0000256" key="9">
    <source>
        <dbReference type="ARBA" id="ARBA00022842"/>
    </source>
</evidence>
<feature type="binding site" evidence="12">
    <location>
        <position position="293"/>
    </location>
    <ligand>
        <name>K(+)</name>
        <dbReference type="ChEBI" id="CHEBI:29103"/>
    </ligand>
</feature>
<feature type="binding site" evidence="12">
    <location>
        <position position="289"/>
    </location>
    <ligand>
        <name>K(+)</name>
        <dbReference type="ChEBI" id="CHEBI:29103"/>
    </ligand>
</feature>
<comment type="function">
    <text evidence="12">Catalyzes the phosphorylation of ribose at O-5 in a reaction requiring ATP and magnesium. The resulting D-ribose-5-phosphate can then be used either for sythesis of nucleotides, histidine, and tryptophan, or as a component of the pentose phosphate pathway.</text>
</comment>
<evidence type="ECO:0000259" key="13">
    <source>
        <dbReference type="Pfam" id="PF00294"/>
    </source>
</evidence>
<feature type="binding site" evidence="12">
    <location>
        <begin position="253"/>
        <end position="254"/>
    </location>
    <ligand>
        <name>ATP</name>
        <dbReference type="ChEBI" id="CHEBI:30616"/>
    </ligand>
</feature>
<comment type="activity regulation">
    <text evidence="12">Activated by a monovalent cation that binds near, but not in, the active site. The most likely occupant of the site in vivo is potassium. Ion binding induces a conformational change that may alter substrate affinity.</text>
</comment>
<reference evidence="16 17" key="1">
    <citation type="submission" date="2015-09" db="EMBL/GenBank/DDBJ databases">
        <authorList>
            <consortium name="Pathogen Informatics"/>
        </authorList>
    </citation>
    <scope>NUCLEOTIDE SEQUENCE [LARGE SCALE GENOMIC DNA]</scope>
    <source>
        <strain evidence="15 16">2789STDY5834898</strain>
        <strain evidence="14 17">2789STDY5834942</strain>
    </source>
</reference>
<dbReference type="GO" id="GO:0004747">
    <property type="term" value="F:ribokinase activity"/>
    <property type="evidence" value="ECO:0007669"/>
    <property type="project" value="UniProtKB-UniRule"/>
</dbReference>
<dbReference type="GO" id="GO:0046872">
    <property type="term" value="F:metal ion binding"/>
    <property type="evidence" value="ECO:0007669"/>
    <property type="project" value="UniProtKB-KW"/>
</dbReference>
<keyword evidence="11 12" id="KW-0119">Carbohydrate metabolism</keyword>
<feature type="binding site" evidence="12">
    <location>
        <position position="284"/>
    </location>
    <ligand>
        <name>K(+)</name>
        <dbReference type="ChEBI" id="CHEBI:29103"/>
    </ligand>
</feature>
<feature type="active site" description="Proton acceptor" evidence="12">
    <location>
        <position position="254"/>
    </location>
</feature>
<keyword evidence="8 12" id="KW-0067">ATP-binding</keyword>
<evidence type="ECO:0000313" key="17">
    <source>
        <dbReference type="Proteomes" id="UP000095788"/>
    </source>
</evidence>
<dbReference type="PROSITE" id="PS00584">
    <property type="entry name" value="PFKB_KINASES_2"/>
    <property type="match status" value="1"/>
</dbReference>
<dbReference type="Gene3D" id="3.40.1190.20">
    <property type="match status" value="1"/>
</dbReference>
<keyword evidence="10 12" id="KW-0630">Potassium</keyword>
<dbReference type="Proteomes" id="UP000095788">
    <property type="component" value="Unassembled WGS sequence"/>
</dbReference>
<sequence length="309" mass="33165">MEKCKKIVVVGSTNVDLIARVSHLPEPGETIGDAEYCLSYGGKGANQAIAAARSGGHVSFISCLGDDAYADTLITSFVDSGIDVDYIQKCVRHSTGIAFIFVAENGENCIAVAPGANNLLRGERMDTILPVIKEADALVLQLEIPYESVISLIEYAHTVDTKIILNPAPAKQIPSYILEKVDILILNETEAMLIAGQSLDFSEPIGIARSLLRRVGQVVILTLGEKGSVIVSDEMEKQIPSYVVNTVDTTGAGDTFCGAFVAQWVEGVDLQDCVQFATAAAALSVTRIGAQVSIPYQKEVIEFMRNRIL</sequence>
<evidence type="ECO:0000256" key="10">
    <source>
        <dbReference type="ARBA" id="ARBA00022958"/>
    </source>
</evidence>
<dbReference type="HAMAP" id="MF_01987">
    <property type="entry name" value="Ribokinase"/>
    <property type="match status" value="1"/>
</dbReference>
<evidence type="ECO:0000313" key="16">
    <source>
        <dbReference type="Proteomes" id="UP000095766"/>
    </source>
</evidence>
<dbReference type="AlphaFoldDB" id="A0A174EIF5"/>
<dbReference type="InterPro" id="IPR002139">
    <property type="entry name" value="Ribo/fructo_kinase"/>
</dbReference>
<feature type="binding site" evidence="12">
    <location>
        <begin position="14"/>
        <end position="16"/>
    </location>
    <ligand>
        <name>substrate</name>
    </ligand>
</feature>
<name>A0A174EIF5_BACUN</name>
<comment type="subunit">
    <text evidence="12">Homodimer.</text>
</comment>
<comment type="caution">
    <text evidence="12">Lacks conserved residue(s) required for the propagation of feature annotation.</text>
</comment>
<keyword evidence="12" id="KW-0963">Cytoplasm</keyword>
<keyword evidence="5 12" id="KW-0479">Metal-binding</keyword>
<dbReference type="InterPro" id="IPR029056">
    <property type="entry name" value="Ribokinase-like"/>
</dbReference>
<dbReference type="GO" id="GO:0005524">
    <property type="term" value="F:ATP binding"/>
    <property type="evidence" value="ECO:0007669"/>
    <property type="project" value="UniProtKB-UniRule"/>
</dbReference>
<keyword evidence="9 12" id="KW-0460">Magnesium</keyword>
<dbReference type="GO" id="GO:0005829">
    <property type="term" value="C:cytosol"/>
    <property type="evidence" value="ECO:0007669"/>
    <property type="project" value="TreeGrafter"/>
</dbReference>
<dbReference type="EMBL" id="CZAO01000011">
    <property type="protein sequence ID" value="CUP81373.1"/>
    <property type="molecule type" value="Genomic_DNA"/>
</dbReference>
<evidence type="ECO:0000256" key="6">
    <source>
        <dbReference type="ARBA" id="ARBA00022741"/>
    </source>
</evidence>
<dbReference type="Proteomes" id="UP000095766">
    <property type="component" value="Unassembled WGS sequence"/>
</dbReference>
<comment type="similarity">
    <text evidence="1">Belongs to the carbohydrate kinase pfkB family.</text>
</comment>
<comment type="catalytic activity">
    <reaction evidence="12">
        <text>D-ribose + ATP = D-ribose 5-phosphate + ADP + H(+)</text>
        <dbReference type="Rhea" id="RHEA:13697"/>
        <dbReference type="ChEBI" id="CHEBI:15378"/>
        <dbReference type="ChEBI" id="CHEBI:30616"/>
        <dbReference type="ChEBI" id="CHEBI:47013"/>
        <dbReference type="ChEBI" id="CHEBI:78346"/>
        <dbReference type="ChEBI" id="CHEBI:456216"/>
        <dbReference type="EC" id="2.7.1.15"/>
    </reaction>
</comment>
<keyword evidence="6 12" id="KW-0547">Nucleotide-binding</keyword>
<comment type="cofactor">
    <cofactor evidence="12">
        <name>Mg(2+)</name>
        <dbReference type="ChEBI" id="CHEBI:18420"/>
    </cofactor>
    <text evidence="12">Requires a divalent cation, most likely magnesium in vivo, as an electrophilic catalyst to aid phosphoryl group transfer. It is the chelate of the metal and the nucleotide that is the actual substrate.</text>
</comment>
<evidence type="ECO:0000256" key="7">
    <source>
        <dbReference type="ARBA" id="ARBA00022777"/>
    </source>
</evidence>
<comment type="similarity">
    <text evidence="12">Belongs to the carbohydrate kinase PfkB family. Ribokinase subfamily.</text>
</comment>
<evidence type="ECO:0000256" key="12">
    <source>
        <dbReference type="HAMAP-Rule" id="MF_01987"/>
    </source>
</evidence>
<proteinExistence type="inferred from homology"/>
<dbReference type="SUPFAM" id="SSF53613">
    <property type="entry name" value="Ribokinase-like"/>
    <property type="match status" value="1"/>
</dbReference>
<feature type="binding site" evidence="12">
    <location>
        <begin position="42"/>
        <end position="46"/>
    </location>
    <ligand>
        <name>substrate</name>
    </ligand>
</feature>
<protein>
    <recommendedName>
        <fullName evidence="3 12">Ribokinase</fullName>
        <shortName evidence="12">RK</shortName>
        <ecNumber evidence="2 12">2.7.1.15</ecNumber>
    </recommendedName>
</protein>
<feature type="binding site" evidence="12">
    <location>
        <position position="187"/>
    </location>
    <ligand>
        <name>ATP</name>
        <dbReference type="ChEBI" id="CHEBI:30616"/>
    </ligand>
</feature>
<dbReference type="PRINTS" id="PR00990">
    <property type="entry name" value="RIBOKINASE"/>
</dbReference>
<feature type="binding site" evidence="12">
    <location>
        <position position="248"/>
    </location>
    <ligand>
        <name>K(+)</name>
        <dbReference type="ChEBI" id="CHEBI:29103"/>
    </ligand>
</feature>
<feature type="binding site" evidence="12">
    <location>
        <position position="250"/>
    </location>
    <ligand>
        <name>K(+)</name>
        <dbReference type="ChEBI" id="CHEBI:29103"/>
    </ligand>
</feature>
<dbReference type="PANTHER" id="PTHR10584:SF166">
    <property type="entry name" value="RIBOKINASE"/>
    <property type="match status" value="1"/>
</dbReference>
<dbReference type="InterPro" id="IPR002173">
    <property type="entry name" value="Carboh/pur_kinase_PfkB_CS"/>
</dbReference>
<evidence type="ECO:0000256" key="3">
    <source>
        <dbReference type="ARBA" id="ARBA00016943"/>
    </source>
</evidence>
<feature type="binding site" evidence="12">
    <location>
        <position position="254"/>
    </location>
    <ligand>
        <name>substrate</name>
    </ligand>
</feature>
<dbReference type="InterPro" id="IPR011611">
    <property type="entry name" value="PfkB_dom"/>
</dbReference>